<comment type="caution">
    <text evidence="2">The sequence shown here is derived from an EMBL/GenBank/DDBJ whole genome shotgun (WGS) entry which is preliminary data.</text>
</comment>
<evidence type="ECO:0000256" key="1">
    <source>
        <dbReference type="SAM" id="MobiDB-lite"/>
    </source>
</evidence>
<accession>A0AAW0ZAJ6</accession>
<dbReference type="Proteomes" id="UP001432146">
    <property type="component" value="Unassembled WGS sequence"/>
</dbReference>
<reference evidence="2 3" key="1">
    <citation type="submission" date="2024-05" db="EMBL/GenBank/DDBJ databases">
        <title>The nuclear and mitochondrial genome assemblies of Tetragonisca angustula (Apidae: Meliponini), a tiny yet remarkable pollinator in the Neotropics.</title>
        <authorList>
            <person name="Ferrari R."/>
            <person name="Ricardo P.C."/>
            <person name="Dias F.C."/>
            <person name="Araujo N.S."/>
            <person name="Soares D.O."/>
            <person name="Zhou Q.-S."/>
            <person name="Zhu C.-D."/>
            <person name="Coutinho L."/>
            <person name="Airas M.C."/>
            <person name="Batista T.M."/>
        </authorList>
    </citation>
    <scope>NUCLEOTIDE SEQUENCE [LARGE SCALE GENOMIC DNA]</scope>
    <source>
        <strain evidence="2">ASF017062</strain>
        <tissue evidence="2">Abdomen</tissue>
    </source>
</reference>
<protein>
    <submittedName>
        <fullName evidence="2">Uncharacterized protein</fullName>
    </submittedName>
</protein>
<evidence type="ECO:0000313" key="2">
    <source>
        <dbReference type="EMBL" id="KAK9294436.1"/>
    </source>
</evidence>
<sequence>MKRTENEKRARDGFLKDETEEERTNSWTLVGRRRPENCQSKVPRNEKMSRGAASQTSFLCQRPRMSQQPIEPYSHGVPQCVADYVRYLLKNFQRFR</sequence>
<evidence type="ECO:0000313" key="3">
    <source>
        <dbReference type="Proteomes" id="UP001432146"/>
    </source>
</evidence>
<proteinExistence type="predicted"/>
<name>A0AAW0ZAJ6_9HYME</name>
<dbReference type="AlphaFoldDB" id="A0AAW0ZAJ6"/>
<keyword evidence="3" id="KW-1185">Reference proteome</keyword>
<organism evidence="2 3">
    <name type="scientific">Tetragonisca angustula</name>
    <dbReference type="NCBI Taxonomy" id="166442"/>
    <lineage>
        <taxon>Eukaryota</taxon>
        <taxon>Metazoa</taxon>
        <taxon>Ecdysozoa</taxon>
        <taxon>Arthropoda</taxon>
        <taxon>Hexapoda</taxon>
        <taxon>Insecta</taxon>
        <taxon>Pterygota</taxon>
        <taxon>Neoptera</taxon>
        <taxon>Endopterygota</taxon>
        <taxon>Hymenoptera</taxon>
        <taxon>Apocrita</taxon>
        <taxon>Aculeata</taxon>
        <taxon>Apoidea</taxon>
        <taxon>Anthophila</taxon>
        <taxon>Apidae</taxon>
        <taxon>Tetragonisca</taxon>
    </lineage>
</organism>
<gene>
    <name evidence="2" type="ORF">QLX08_010955</name>
</gene>
<dbReference type="EMBL" id="JAWNGG020000317">
    <property type="protein sequence ID" value="KAK9294436.1"/>
    <property type="molecule type" value="Genomic_DNA"/>
</dbReference>
<feature type="compositionally biased region" description="Polar residues" evidence="1">
    <location>
        <begin position="52"/>
        <end position="63"/>
    </location>
</feature>
<feature type="region of interest" description="Disordered" evidence="1">
    <location>
        <begin position="1"/>
        <end position="63"/>
    </location>
</feature>
<feature type="compositionally biased region" description="Basic and acidic residues" evidence="1">
    <location>
        <begin position="1"/>
        <end position="17"/>
    </location>
</feature>